<evidence type="ECO:0000313" key="2">
    <source>
        <dbReference type="EMBL" id="OJJ84889.1"/>
    </source>
</evidence>
<name>A0A1L9VLT4_ASPGL</name>
<dbReference type="VEuPathDB" id="FungiDB:ASPGLDRAFT_46817"/>
<dbReference type="EMBL" id="KV878896">
    <property type="protein sequence ID" value="OJJ84889.1"/>
    <property type="molecule type" value="Genomic_DNA"/>
</dbReference>
<keyword evidence="1" id="KW-0472">Membrane</keyword>
<sequence length="101" mass="11579">MAPTLLLWPLPMCLNFPVILPSSYLIYIIILGSCIYKLFFHIPISTLLHEQEEACSLLYICSLALLCLRLTFYPLPLHTKPVFVRYLIPLNPSDEMPTVLT</sequence>
<protein>
    <submittedName>
        <fullName evidence="2">Uncharacterized protein</fullName>
    </submittedName>
</protein>
<accession>A0A1L9VLT4</accession>
<dbReference type="Proteomes" id="UP000184300">
    <property type="component" value="Unassembled WGS sequence"/>
</dbReference>
<dbReference type="AlphaFoldDB" id="A0A1L9VLT4"/>
<keyword evidence="1" id="KW-0812">Transmembrane</keyword>
<feature type="transmembrane region" description="Helical" evidence="1">
    <location>
        <begin position="25"/>
        <end position="44"/>
    </location>
</feature>
<feature type="transmembrane region" description="Helical" evidence="1">
    <location>
        <begin position="56"/>
        <end position="75"/>
    </location>
</feature>
<organism evidence="2 3">
    <name type="scientific">Aspergillus glaucus CBS 516.65</name>
    <dbReference type="NCBI Taxonomy" id="1160497"/>
    <lineage>
        <taxon>Eukaryota</taxon>
        <taxon>Fungi</taxon>
        <taxon>Dikarya</taxon>
        <taxon>Ascomycota</taxon>
        <taxon>Pezizomycotina</taxon>
        <taxon>Eurotiomycetes</taxon>
        <taxon>Eurotiomycetidae</taxon>
        <taxon>Eurotiales</taxon>
        <taxon>Aspergillaceae</taxon>
        <taxon>Aspergillus</taxon>
        <taxon>Aspergillus subgen. Aspergillus</taxon>
    </lineage>
</organism>
<proteinExistence type="predicted"/>
<dbReference type="RefSeq" id="XP_022401587.1">
    <property type="nucleotide sequence ID" value="XM_022546532.1"/>
</dbReference>
<feature type="non-terminal residue" evidence="2">
    <location>
        <position position="101"/>
    </location>
</feature>
<evidence type="ECO:0000313" key="3">
    <source>
        <dbReference type="Proteomes" id="UP000184300"/>
    </source>
</evidence>
<evidence type="ECO:0000256" key="1">
    <source>
        <dbReference type="SAM" id="Phobius"/>
    </source>
</evidence>
<dbReference type="GeneID" id="34462793"/>
<gene>
    <name evidence="2" type="ORF">ASPGLDRAFT_46817</name>
</gene>
<keyword evidence="3" id="KW-1185">Reference proteome</keyword>
<reference evidence="3" key="1">
    <citation type="journal article" date="2017" name="Genome Biol.">
        <title>Comparative genomics reveals high biological diversity and specific adaptations in the industrially and medically important fungal genus Aspergillus.</title>
        <authorList>
            <person name="de Vries R.P."/>
            <person name="Riley R."/>
            <person name="Wiebenga A."/>
            <person name="Aguilar-Osorio G."/>
            <person name="Amillis S."/>
            <person name="Uchima C.A."/>
            <person name="Anderluh G."/>
            <person name="Asadollahi M."/>
            <person name="Askin M."/>
            <person name="Barry K."/>
            <person name="Battaglia E."/>
            <person name="Bayram O."/>
            <person name="Benocci T."/>
            <person name="Braus-Stromeyer S.A."/>
            <person name="Caldana C."/>
            <person name="Canovas D."/>
            <person name="Cerqueira G.C."/>
            <person name="Chen F."/>
            <person name="Chen W."/>
            <person name="Choi C."/>
            <person name="Clum A."/>
            <person name="Dos Santos R.A."/>
            <person name="Damasio A.R."/>
            <person name="Diallinas G."/>
            <person name="Emri T."/>
            <person name="Fekete E."/>
            <person name="Flipphi M."/>
            <person name="Freyberg S."/>
            <person name="Gallo A."/>
            <person name="Gournas C."/>
            <person name="Habgood R."/>
            <person name="Hainaut M."/>
            <person name="Harispe M.L."/>
            <person name="Henrissat B."/>
            <person name="Hilden K.S."/>
            <person name="Hope R."/>
            <person name="Hossain A."/>
            <person name="Karabika E."/>
            <person name="Karaffa L."/>
            <person name="Karanyi Z."/>
            <person name="Krasevec N."/>
            <person name="Kuo A."/>
            <person name="Kusch H."/>
            <person name="LaButti K."/>
            <person name="Lagendijk E.L."/>
            <person name="Lapidus A."/>
            <person name="Levasseur A."/>
            <person name="Lindquist E."/>
            <person name="Lipzen A."/>
            <person name="Logrieco A.F."/>
            <person name="MacCabe A."/>
            <person name="Maekelae M.R."/>
            <person name="Malavazi I."/>
            <person name="Melin P."/>
            <person name="Meyer V."/>
            <person name="Mielnichuk N."/>
            <person name="Miskei M."/>
            <person name="Molnar A.P."/>
            <person name="Mule G."/>
            <person name="Ngan C.Y."/>
            <person name="Orejas M."/>
            <person name="Orosz E."/>
            <person name="Ouedraogo J.P."/>
            <person name="Overkamp K.M."/>
            <person name="Park H.-S."/>
            <person name="Perrone G."/>
            <person name="Piumi F."/>
            <person name="Punt P.J."/>
            <person name="Ram A.F."/>
            <person name="Ramon A."/>
            <person name="Rauscher S."/>
            <person name="Record E."/>
            <person name="Riano-Pachon D.M."/>
            <person name="Robert V."/>
            <person name="Roehrig J."/>
            <person name="Ruller R."/>
            <person name="Salamov A."/>
            <person name="Salih N.S."/>
            <person name="Samson R.A."/>
            <person name="Sandor E."/>
            <person name="Sanguinetti M."/>
            <person name="Schuetze T."/>
            <person name="Sepcic K."/>
            <person name="Shelest E."/>
            <person name="Sherlock G."/>
            <person name="Sophianopoulou V."/>
            <person name="Squina F.M."/>
            <person name="Sun H."/>
            <person name="Susca A."/>
            <person name="Todd R.B."/>
            <person name="Tsang A."/>
            <person name="Unkles S.E."/>
            <person name="van de Wiele N."/>
            <person name="van Rossen-Uffink D."/>
            <person name="Oliveira J.V."/>
            <person name="Vesth T.C."/>
            <person name="Visser J."/>
            <person name="Yu J.-H."/>
            <person name="Zhou M."/>
            <person name="Andersen M.R."/>
            <person name="Archer D.B."/>
            <person name="Baker S.E."/>
            <person name="Benoit I."/>
            <person name="Brakhage A.A."/>
            <person name="Braus G.H."/>
            <person name="Fischer R."/>
            <person name="Frisvad J.C."/>
            <person name="Goldman G.H."/>
            <person name="Houbraken J."/>
            <person name="Oakley B."/>
            <person name="Pocsi I."/>
            <person name="Scazzocchio C."/>
            <person name="Seiboth B."/>
            <person name="vanKuyk P.A."/>
            <person name="Wortman J."/>
            <person name="Dyer P.S."/>
            <person name="Grigoriev I.V."/>
        </authorList>
    </citation>
    <scope>NUCLEOTIDE SEQUENCE [LARGE SCALE GENOMIC DNA]</scope>
    <source>
        <strain evidence="3">CBS 516.65</strain>
    </source>
</reference>
<keyword evidence="1" id="KW-1133">Transmembrane helix</keyword>